<comment type="subcellular location">
    <subcellularLocation>
        <location evidence="1 7">Cell membrane</location>
        <topology evidence="1 7">Multi-pass membrane protein</topology>
    </subcellularLocation>
</comment>
<dbReference type="AlphaFoldDB" id="A0AAW9HH11"/>
<keyword evidence="4 7" id="KW-0812">Transmembrane</keyword>
<keyword evidence="5 7" id="KW-1133">Transmembrane helix</keyword>
<dbReference type="GO" id="GO:0055085">
    <property type="term" value="P:transmembrane transport"/>
    <property type="evidence" value="ECO:0007669"/>
    <property type="project" value="InterPro"/>
</dbReference>
<dbReference type="Proteomes" id="UP001273799">
    <property type="component" value="Unassembled WGS sequence"/>
</dbReference>
<feature type="transmembrane region" description="Helical" evidence="7">
    <location>
        <begin position="83"/>
        <end position="102"/>
    </location>
</feature>
<sequence length="282" mass="29100">MSERPSAVRKGNWLPALVLGVCLLGLWWAATYFAWVNPAFLPSPGAVLQRTVRGLVENDPTGAGAGIRPGYLATALGQTLAEALAGCFFGALIGIPVGVIIAKTKVISAAIQPYLAASQAIPAVAIAPMLVVWIGYGFTSVVVLCVIMVVFPIIISTSVGMAGIDSDVVGAARLDGAHGLTLLWHIELPLAFPSIVGGLKTGFTLSITGAVVGEMIIGGNGLGTELTRAQGAADIRGMFAVVLVMAVAAMAIYGSLYVLERRAALATGISEPRARKGHRKGR</sequence>
<dbReference type="Gene3D" id="1.10.3720.10">
    <property type="entry name" value="MetI-like"/>
    <property type="match status" value="1"/>
</dbReference>
<evidence type="ECO:0000313" key="9">
    <source>
        <dbReference type="EMBL" id="MDY5153127.1"/>
    </source>
</evidence>
<dbReference type="GO" id="GO:0005886">
    <property type="term" value="C:plasma membrane"/>
    <property type="evidence" value="ECO:0007669"/>
    <property type="project" value="UniProtKB-SubCell"/>
</dbReference>
<reference evidence="9" key="1">
    <citation type="submission" date="2023-10" db="EMBL/GenBank/DDBJ databases">
        <title>Whole Genome based description of the genera Actinobaculum and Actinotignum reveals a complex phylogenetic relationship within the species included in the genus Actinotignum.</title>
        <authorList>
            <person name="Jensen C.S."/>
            <person name="Dargis R."/>
            <person name="Kemp M."/>
            <person name="Christensen J.J."/>
        </authorList>
    </citation>
    <scope>NUCLEOTIDE SEQUENCE</scope>
    <source>
        <strain evidence="9">Actinobaculum_suis_CCUG19206T</strain>
    </source>
</reference>
<dbReference type="InterPro" id="IPR000515">
    <property type="entry name" value="MetI-like"/>
</dbReference>
<dbReference type="EMBL" id="JAWNFU010000002">
    <property type="protein sequence ID" value="MDY5153127.1"/>
    <property type="molecule type" value="Genomic_DNA"/>
</dbReference>
<gene>
    <name evidence="9" type="ORF">R6G71_03560</name>
</gene>
<feature type="transmembrane region" description="Helical" evidence="7">
    <location>
        <begin position="238"/>
        <end position="259"/>
    </location>
</feature>
<evidence type="ECO:0000256" key="6">
    <source>
        <dbReference type="ARBA" id="ARBA00023136"/>
    </source>
</evidence>
<evidence type="ECO:0000256" key="4">
    <source>
        <dbReference type="ARBA" id="ARBA00022692"/>
    </source>
</evidence>
<dbReference type="SUPFAM" id="SSF161098">
    <property type="entry name" value="MetI-like"/>
    <property type="match status" value="1"/>
</dbReference>
<evidence type="ECO:0000256" key="3">
    <source>
        <dbReference type="ARBA" id="ARBA00022475"/>
    </source>
</evidence>
<accession>A0AAW9HH11</accession>
<evidence type="ECO:0000256" key="2">
    <source>
        <dbReference type="ARBA" id="ARBA00022448"/>
    </source>
</evidence>
<comment type="caution">
    <text evidence="9">The sequence shown here is derived from an EMBL/GenBank/DDBJ whole genome shotgun (WGS) entry which is preliminary data.</text>
</comment>
<dbReference type="PANTHER" id="PTHR30151">
    <property type="entry name" value="ALKANE SULFONATE ABC TRANSPORTER-RELATED, MEMBRANE SUBUNIT"/>
    <property type="match status" value="1"/>
</dbReference>
<evidence type="ECO:0000256" key="7">
    <source>
        <dbReference type="RuleBase" id="RU363032"/>
    </source>
</evidence>
<dbReference type="Pfam" id="PF00528">
    <property type="entry name" value="BPD_transp_1"/>
    <property type="match status" value="1"/>
</dbReference>
<proteinExistence type="inferred from homology"/>
<feature type="domain" description="ABC transmembrane type-1" evidence="8">
    <location>
        <begin position="76"/>
        <end position="260"/>
    </location>
</feature>
<dbReference type="InterPro" id="IPR035906">
    <property type="entry name" value="MetI-like_sf"/>
</dbReference>
<evidence type="ECO:0000259" key="8">
    <source>
        <dbReference type="PROSITE" id="PS50928"/>
    </source>
</evidence>
<evidence type="ECO:0000256" key="5">
    <source>
        <dbReference type="ARBA" id="ARBA00022989"/>
    </source>
</evidence>
<keyword evidence="2 7" id="KW-0813">Transport</keyword>
<name>A0AAW9HH11_9ACTO</name>
<evidence type="ECO:0000256" key="1">
    <source>
        <dbReference type="ARBA" id="ARBA00004651"/>
    </source>
</evidence>
<keyword evidence="6 7" id="KW-0472">Membrane</keyword>
<feature type="transmembrane region" description="Helical" evidence="7">
    <location>
        <begin position="12"/>
        <end position="35"/>
    </location>
</feature>
<protein>
    <submittedName>
        <fullName evidence="9">ABC transporter permease</fullName>
    </submittedName>
</protein>
<feature type="transmembrane region" description="Helical" evidence="7">
    <location>
        <begin position="114"/>
        <end position="135"/>
    </location>
</feature>
<dbReference type="PROSITE" id="PS50928">
    <property type="entry name" value="ABC_TM1"/>
    <property type="match status" value="1"/>
</dbReference>
<feature type="transmembrane region" description="Helical" evidence="7">
    <location>
        <begin position="141"/>
        <end position="164"/>
    </location>
</feature>
<evidence type="ECO:0000313" key="10">
    <source>
        <dbReference type="Proteomes" id="UP001273799"/>
    </source>
</evidence>
<organism evidence="9 10">
    <name type="scientific">Actinobaculum suis</name>
    <dbReference type="NCBI Taxonomy" id="1657"/>
    <lineage>
        <taxon>Bacteria</taxon>
        <taxon>Bacillati</taxon>
        <taxon>Actinomycetota</taxon>
        <taxon>Actinomycetes</taxon>
        <taxon>Actinomycetales</taxon>
        <taxon>Actinomycetaceae</taxon>
        <taxon>Actinobaculum</taxon>
    </lineage>
</organism>
<comment type="similarity">
    <text evidence="7">Belongs to the binding-protein-dependent transport system permease family.</text>
</comment>
<dbReference type="PANTHER" id="PTHR30151:SF20">
    <property type="entry name" value="ABC TRANSPORTER PERMEASE PROTEIN HI_0355-RELATED"/>
    <property type="match status" value="1"/>
</dbReference>
<keyword evidence="3" id="KW-1003">Cell membrane</keyword>
<dbReference type="CDD" id="cd06261">
    <property type="entry name" value="TM_PBP2"/>
    <property type="match status" value="1"/>
</dbReference>